<dbReference type="PANTHER" id="PTHR21505">
    <property type="entry name" value="MADF DOMAIN-CONTAINING PROTEIN-RELATED"/>
    <property type="match status" value="1"/>
</dbReference>
<dbReference type="PROSITE" id="PS51029">
    <property type="entry name" value="MADF"/>
    <property type="match status" value="1"/>
</dbReference>
<dbReference type="EMBL" id="JARBHB010000010">
    <property type="protein sequence ID" value="KAJ8874186.1"/>
    <property type="molecule type" value="Genomic_DNA"/>
</dbReference>
<evidence type="ECO:0000313" key="3">
    <source>
        <dbReference type="Proteomes" id="UP001159363"/>
    </source>
</evidence>
<feature type="domain" description="MADF" evidence="1">
    <location>
        <begin position="13"/>
        <end position="109"/>
    </location>
</feature>
<reference evidence="2 3" key="1">
    <citation type="submission" date="2023-02" db="EMBL/GenBank/DDBJ databases">
        <title>LHISI_Scaffold_Assembly.</title>
        <authorList>
            <person name="Stuart O.P."/>
            <person name="Cleave R."/>
            <person name="Magrath M.J.L."/>
            <person name="Mikheyev A.S."/>
        </authorList>
    </citation>
    <scope>NUCLEOTIDE SEQUENCE [LARGE SCALE GENOMIC DNA]</scope>
    <source>
        <strain evidence="2">Daus_M_001</strain>
        <tissue evidence="2">Leg muscle</tissue>
    </source>
</reference>
<evidence type="ECO:0000259" key="1">
    <source>
        <dbReference type="PROSITE" id="PS51029"/>
    </source>
</evidence>
<sequence>MSVNKMTQAQIIKFVELYGDSECLWNISCQEYKDCYVRDKALKETSEEMNIDGFGPREVVQKAKNIRSPYYQEIRKISNSKKSGVSTENVCKPKVPWLDILDAFFEEGF</sequence>
<protein>
    <recommendedName>
        <fullName evidence="1">MADF domain-containing protein</fullName>
    </recommendedName>
</protein>
<evidence type="ECO:0000313" key="2">
    <source>
        <dbReference type="EMBL" id="KAJ8874186.1"/>
    </source>
</evidence>
<organism evidence="2 3">
    <name type="scientific">Dryococelus australis</name>
    <dbReference type="NCBI Taxonomy" id="614101"/>
    <lineage>
        <taxon>Eukaryota</taxon>
        <taxon>Metazoa</taxon>
        <taxon>Ecdysozoa</taxon>
        <taxon>Arthropoda</taxon>
        <taxon>Hexapoda</taxon>
        <taxon>Insecta</taxon>
        <taxon>Pterygota</taxon>
        <taxon>Neoptera</taxon>
        <taxon>Polyneoptera</taxon>
        <taxon>Phasmatodea</taxon>
        <taxon>Verophasmatodea</taxon>
        <taxon>Anareolatae</taxon>
        <taxon>Phasmatidae</taxon>
        <taxon>Eurycanthinae</taxon>
        <taxon>Dryococelus</taxon>
    </lineage>
</organism>
<keyword evidence="3" id="KW-1185">Reference proteome</keyword>
<dbReference type="Proteomes" id="UP001159363">
    <property type="component" value="Chromosome 9"/>
</dbReference>
<proteinExistence type="predicted"/>
<comment type="caution">
    <text evidence="2">The sequence shown here is derived from an EMBL/GenBank/DDBJ whole genome shotgun (WGS) entry which is preliminary data.</text>
</comment>
<name>A0ABQ9GQ62_9NEOP</name>
<gene>
    <name evidence="2" type="ORF">PR048_025028</name>
</gene>
<dbReference type="InterPro" id="IPR006578">
    <property type="entry name" value="MADF-dom"/>
</dbReference>
<accession>A0ABQ9GQ62</accession>
<dbReference type="Pfam" id="PF10545">
    <property type="entry name" value="MADF_DNA_bdg"/>
    <property type="match status" value="1"/>
</dbReference>
<dbReference type="PANTHER" id="PTHR21505:SF12">
    <property type="entry name" value="MADF DOMAIN-CONTAINING PROTEIN-RELATED"/>
    <property type="match status" value="1"/>
</dbReference>